<accession>A0ABR3GH84</accession>
<sequence length="381" mass="42582">MGVRKDTLHFLRAGSRYSRKTNNGADRDRNDGDNSGEASGRDNEQAGGMIVISSDGDTPSSLREPGHYDNIGNPMLDPDLRQHSQLGDSYRLPSFENSTTDYSGHSITHSISANYQIPPFHSLQGTSTGRLSYNGPQDFAKQEILPQGSAVQAPAMNIKDDDNDLNLRERLVRQRPATPCCWTPFRDGNFVASPEGYPGMICDRNRFKQEQVEDLEAEPNMYKNMDDNNKEDGHQHKHAGLCADEIAQGITSKQTHNIPTTTTVETRSLELHTRIQPREREEVTNVITRESHTTHIHPTIQPVINSTHLPQKHYLEREPGSGRLVEITPEQAARSGWDEVWRGSWVVSRDDDAGFVGGVAETDSVRPDRREIQGASRVSVH</sequence>
<proteinExistence type="predicted"/>
<protein>
    <submittedName>
        <fullName evidence="2">Uncharacterized protein</fullName>
    </submittedName>
</protein>
<evidence type="ECO:0000256" key="1">
    <source>
        <dbReference type="SAM" id="MobiDB-lite"/>
    </source>
</evidence>
<organism evidence="2 3">
    <name type="scientific">Discina gigas</name>
    <dbReference type="NCBI Taxonomy" id="1032678"/>
    <lineage>
        <taxon>Eukaryota</taxon>
        <taxon>Fungi</taxon>
        <taxon>Dikarya</taxon>
        <taxon>Ascomycota</taxon>
        <taxon>Pezizomycotina</taxon>
        <taxon>Pezizomycetes</taxon>
        <taxon>Pezizales</taxon>
        <taxon>Discinaceae</taxon>
        <taxon>Discina</taxon>
    </lineage>
</organism>
<gene>
    <name evidence="2" type="ORF">Q9L58_005792</name>
</gene>
<feature type="region of interest" description="Disordered" evidence="1">
    <location>
        <begin position="1"/>
        <end position="85"/>
    </location>
</feature>
<comment type="caution">
    <text evidence="2">The sequence shown here is derived from an EMBL/GenBank/DDBJ whole genome shotgun (WGS) entry which is preliminary data.</text>
</comment>
<dbReference type="EMBL" id="JBBBZM010000073">
    <property type="protein sequence ID" value="KAL0635304.1"/>
    <property type="molecule type" value="Genomic_DNA"/>
</dbReference>
<dbReference type="Proteomes" id="UP001447188">
    <property type="component" value="Unassembled WGS sequence"/>
</dbReference>
<evidence type="ECO:0000313" key="3">
    <source>
        <dbReference type="Proteomes" id="UP001447188"/>
    </source>
</evidence>
<reference evidence="2 3" key="1">
    <citation type="submission" date="2024-02" db="EMBL/GenBank/DDBJ databases">
        <title>Discinaceae phylogenomics.</title>
        <authorList>
            <person name="Dirks A.C."/>
            <person name="James T.Y."/>
        </authorList>
    </citation>
    <scope>NUCLEOTIDE SEQUENCE [LARGE SCALE GENOMIC DNA]</scope>
    <source>
        <strain evidence="2 3">ACD0624</strain>
    </source>
</reference>
<keyword evidence="3" id="KW-1185">Reference proteome</keyword>
<name>A0ABR3GH84_9PEZI</name>
<evidence type="ECO:0000313" key="2">
    <source>
        <dbReference type="EMBL" id="KAL0635304.1"/>
    </source>
</evidence>